<name>A0A9W9VQT0_9EURO</name>
<keyword evidence="3" id="KW-1185">Reference proteome</keyword>
<accession>A0A9W9VQT0</accession>
<evidence type="ECO:0000313" key="3">
    <source>
        <dbReference type="Proteomes" id="UP001147747"/>
    </source>
</evidence>
<feature type="region of interest" description="Disordered" evidence="1">
    <location>
        <begin position="196"/>
        <end position="219"/>
    </location>
</feature>
<proteinExistence type="predicted"/>
<gene>
    <name evidence="2" type="ORF">N7509_010167</name>
</gene>
<evidence type="ECO:0000256" key="1">
    <source>
        <dbReference type="SAM" id="MobiDB-lite"/>
    </source>
</evidence>
<dbReference type="Proteomes" id="UP001147747">
    <property type="component" value="Unassembled WGS sequence"/>
</dbReference>
<organism evidence="2 3">
    <name type="scientific">Penicillium cosmopolitanum</name>
    <dbReference type="NCBI Taxonomy" id="1131564"/>
    <lineage>
        <taxon>Eukaryota</taxon>
        <taxon>Fungi</taxon>
        <taxon>Dikarya</taxon>
        <taxon>Ascomycota</taxon>
        <taxon>Pezizomycotina</taxon>
        <taxon>Eurotiomycetes</taxon>
        <taxon>Eurotiomycetidae</taxon>
        <taxon>Eurotiales</taxon>
        <taxon>Aspergillaceae</taxon>
        <taxon>Penicillium</taxon>
    </lineage>
</organism>
<reference evidence="2" key="2">
    <citation type="journal article" date="2023" name="IMA Fungus">
        <title>Comparative genomic study of the Penicillium genus elucidates a diverse pangenome and 15 lateral gene transfer events.</title>
        <authorList>
            <person name="Petersen C."/>
            <person name="Sorensen T."/>
            <person name="Nielsen M.R."/>
            <person name="Sondergaard T.E."/>
            <person name="Sorensen J.L."/>
            <person name="Fitzpatrick D.A."/>
            <person name="Frisvad J.C."/>
            <person name="Nielsen K.L."/>
        </authorList>
    </citation>
    <scope>NUCLEOTIDE SEQUENCE</scope>
    <source>
        <strain evidence="2">IBT 29677</strain>
    </source>
</reference>
<reference evidence="2" key="1">
    <citation type="submission" date="2022-12" db="EMBL/GenBank/DDBJ databases">
        <authorList>
            <person name="Petersen C."/>
        </authorList>
    </citation>
    <scope>NUCLEOTIDE SEQUENCE</scope>
    <source>
        <strain evidence="2">IBT 29677</strain>
    </source>
</reference>
<dbReference type="EMBL" id="JAPZBU010000009">
    <property type="protein sequence ID" value="KAJ5387626.1"/>
    <property type="molecule type" value="Genomic_DNA"/>
</dbReference>
<evidence type="ECO:0000313" key="2">
    <source>
        <dbReference type="EMBL" id="KAJ5387626.1"/>
    </source>
</evidence>
<comment type="caution">
    <text evidence="2">The sequence shown here is derived from an EMBL/GenBank/DDBJ whole genome shotgun (WGS) entry which is preliminary data.</text>
</comment>
<dbReference type="OrthoDB" id="4360435at2759"/>
<dbReference type="AlphaFoldDB" id="A0A9W9VQT0"/>
<protein>
    <submittedName>
        <fullName evidence="2">Uncharacterized protein</fullName>
    </submittedName>
</protein>
<dbReference type="RefSeq" id="XP_056485424.1">
    <property type="nucleotide sequence ID" value="XM_056634804.1"/>
</dbReference>
<feature type="compositionally biased region" description="Polar residues" evidence="1">
    <location>
        <begin position="196"/>
        <end position="214"/>
    </location>
</feature>
<dbReference type="GeneID" id="81373784"/>
<sequence length="277" mass="31826">MPETPIFRDDASKISEASFSTAYDQTEIPPRQLRRRSTVTTLKRWASKRVSRASLNDAQGNELSEKNLSSLEHETRYLGGNNKDLNLKEIAEGKELAKETGSIQEVDETLPDRDLQEDRDPYILQEYDVFCHEFTLSGSHQKKKDFDLSMEIGQDANLNNPTTGRSKINHTLTSHLAEESGSPFNNFDYQANMSQPQSITSMHPGRSSTNYDNPRTTEKESDFAIPSTYQPQPPSYVMTPLVYMEMQRTTRERRLSRQKSLWQPLRSLFSNESLHRQ</sequence>